<gene>
    <name evidence="1" type="ORF">GCM10010211_81390</name>
</gene>
<evidence type="ECO:0000313" key="2">
    <source>
        <dbReference type="Proteomes" id="UP000654471"/>
    </source>
</evidence>
<dbReference type="NCBIfam" id="NF047542">
    <property type="entry name" value="telomere_Tap"/>
    <property type="match status" value="1"/>
</dbReference>
<keyword evidence="2" id="KW-1185">Reference proteome</keyword>
<dbReference type="EMBL" id="BMRP01000073">
    <property type="protein sequence ID" value="GGV01806.1"/>
    <property type="molecule type" value="Genomic_DNA"/>
</dbReference>
<reference evidence="2" key="1">
    <citation type="journal article" date="2019" name="Int. J. Syst. Evol. Microbiol.">
        <title>The Global Catalogue of Microorganisms (GCM) 10K type strain sequencing project: providing services to taxonomists for standard genome sequencing and annotation.</title>
        <authorList>
            <consortium name="The Broad Institute Genomics Platform"/>
            <consortium name="The Broad Institute Genome Sequencing Center for Infectious Disease"/>
            <person name="Wu L."/>
            <person name="Ma J."/>
        </authorList>
    </citation>
    <scope>NUCLEOTIDE SEQUENCE [LARGE SCALE GENOMIC DNA]</scope>
    <source>
        <strain evidence="2">JCM 3399</strain>
    </source>
</reference>
<comment type="caution">
    <text evidence="1">The sequence shown here is derived from an EMBL/GenBank/DDBJ whole genome shotgun (WGS) entry which is preliminary data.</text>
</comment>
<organism evidence="1 2">
    <name type="scientific">Streptomyces albospinus</name>
    <dbReference type="NCBI Taxonomy" id="285515"/>
    <lineage>
        <taxon>Bacteria</taxon>
        <taxon>Bacillati</taxon>
        <taxon>Actinomycetota</taxon>
        <taxon>Actinomycetes</taxon>
        <taxon>Kitasatosporales</taxon>
        <taxon>Streptomycetaceae</taxon>
        <taxon>Streptomyces</taxon>
    </lineage>
</organism>
<protein>
    <recommendedName>
        <fullName evidence="3">Transcriptional regulator</fullName>
    </recommendedName>
</protein>
<dbReference type="Proteomes" id="UP000654471">
    <property type="component" value="Unassembled WGS sequence"/>
</dbReference>
<evidence type="ECO:0008006" key="3">
    <source>
        <dbReference type="Google" id="ProtNLM"/>
    </source>
</evidence>
<name>A0ABQ2VNQ2_9ACTN</name>
<evidence type="ECO:0000313" key="1">
    <source>
        <dbReference type="EMBL" id="GGV01806.1"/>
    </source>
</evidence>
<sequence length="417" mass="45360">MQLAVVPWGALAEGGWNAPADLTPSSLARWLGTYANRVLTPCGSTAVCGQQLMTALRPPTRPVRGNDGTWQRGNNPSGLWKALDPAPPEAHDAHPLARGRNPRDALDEEAWDWTRPLTTEEEVTYPYVVGLDINFAFAAAASSAVVGMNTPPEHVARPAFDEKIPGSWYCDLSHIELDPKLPSPFTSSGQSPTGPAWYATPTLAYAVKDLGATIQPLEAYLRRSSGRYFDPWYKRLRDAYLATMKDLGIVPEMEPADFLAAMRALPTADPAALALLAAIKATSKGGIGKLREGPRSPQHTPFASWPALKTPTWRPDLRAAVISRARVNMHRKMTKTAEHTGRYPLAVLSDCALYPAHQPSALDVTPHGADGKAVPGTFRLGVNPGYAKEEGTRTIDWYQQLLEDGANPARYVKDART</sequence>
<accession>A0ABQ2VNQ2</accession>
<proteinExistence type="predicted"/>